<dbReference type="GeneID" id="99804184"/>
<dbReference type="InterPro" id="IPR000801">
    <property type="entry name" value="Esterase-like"/>
</dbReference>
<proteinExistence type="predicted"/>
<accession>A0ABN5LI84</accession>
<protein>
    <submittedName>
        <fullName evidence="1">Uncharacterized protein</fullName>
    </submittedName>
</protein>
<dbReference type="Proteomes" id="UP000245369">
    <property type="component" value="Chromosome"/>
</dbReference>
<dbReference type="RefSeq" id="WP_002959231.1">
    <property type="nucleotide sequence ID" value="NZ_CP029490.1"/>
</dbReference>
<gene>
    <name evidence="1" type="ORF">DK182_05290</name>
</gene>
<dbReference type="Gene3D" id="3.40.50.1820">
    <property type="entry name" value="alpha/beta hydrolase"/>
    <property type="match status" value="1"/>
</dbReference>
<dbReference type="InterPro" id="IPR029058">
    <property type="entry name" value="AB_hydrolase_fold"/>
</dbReference>
<evidence type="ECO:0000313" key="2">
    <source>
        <dbReference type="Proteomes" id="UP000245369"/>
    </source>
</evidence>
<evidence type="ECO:0000313" key="1">
    <source>
        <dbReference type="EMBL" id="AWN20792.1"/>
    </source>
</evidence>
<keyword evidence="2" id="KW-1185">Reference proteome</keyword>
<dbReference type="Pfam" id="PF00756">
    <property type="entry name" value="Esterase"/>
    <property type="match status" value="1"/>
</dbReference>
<dbReference type="SUPFAM" id="SSF53474">
    <property type="entry name" value="alpha/beta-Hydrolases"/>
    <property type="match status" value="1"/>
</dbReference>
<reference evidence="1 2" key="1">
    <citation type="submission" date="2018-05" db="EMBL/GenBank/DDBJ databases">
        <title>Complete genome sequences of Streptococcus sobrinus.</title>
        <authorList>
            <person name="Sales M."/>
            <person name="Jensen P.A."/>
        </authorList>
    </citation>
    <scope>NUCLEOTIDE SEQUENCE [LARGE SCALE GENOMIC DNA]</scope>
    <source>
        <strain evidence="1 2">SL1</strain>
    </source>
</reference>
<name>A0ABN5LI84_9STRE</name>
<sequence length="68" mass="8318">MIEFKDFHFPALDKWRKLHIYLPDDYYDSQGSYSVMYFFDGQNLFFDQMATYGKSWGLYDFLEHGPKR</sequence>
<organism evidence="1 2">
    <name type="scientific">Streptococcus sobrinus</name>
    <dbReference type="NCBI Taxonomy" id="1310"/>
    <lineage>
        <taxon>Bacteria</taxon>
        <taxon>Bacillati</taxon>
        <taxon>Bacillota</taxon>
        <taxon>Bacilli</taxon>
        <taxon>Lactobacillales</taxon>
        <taxon>Streptococcaceae</taxon>
        <taxon>Streptococcus</taxon>
    </lineage>
</organism>
<dbReference type="EMBL" id="CP029490">
    <property type="protein sequence ID" value="AWN20792.1"/>
    <property type="molecule type" value="Genomic_DNA"/>
</dbReference>